<dbReference type="CDD" id="cd04188">
    <property type="entry name" value="DPG_synthase"/>
    <property type="match status" value="1"/>
</dbReference>
<feature type="domain" description="Glycosyltransferase 2-like" evidence="13">
    <location>
        <begin position="33"/>
        <end position="193"/>
    </location>
</feature>
<dbReference type="PANTHER" id="PTHR10859:SF91">
    <property type="entry name" value="DOLICHYL-PHOSPHATE BETA-GLUCOSYLTRANSFERASE"/>
    <property type="match status" value="1"/>
</dbReference>
<evidence type="ECO:0000256" key="6">
    <source>
        <dbReference type="ARBA" id="ARBA00022679"/>
    </source>
</evidence>
<comment type="catalytic activity">
    <reaction evidence="12">
        <text>a di-trans,poly-cis-dolichyl phosphate + UDP-alpha-D-glucose = a di-trans,poly-cis-dolichyl beta-D-glucosyl phosphate + UDP</text>
        <dbReference type="Rhea" id="RHEA:15401"/>
        <dbReference type="Rhea" id="RHEA-COMP:19498"/>
        <dbReference type="Rhea" id="RHEA-COMP:19502"/>
        <dbReference type="ChEBI" id="CHEBI:57525"/>
        <dbReference type="ChEBI" id="CHEBI:57683"/>
        <dbReference type="ChEBI" id="CHEBI:58223"/>
        <dbReference type="ChEBI" id="CHEBI:58885"/>
        <dbReference type="EC" id="2.4.1.117"/>
    </reaction>
    <physiologicalReaction direction="left-to-right" evidence="12">
        <dbReference type="Rhea" id="RHEA:15402"/>
    </physiologicalReaction>
</comment>
<dbReference type="SUPFAM" id="SSF53448">
    <property type="entry name" value="Nucleotide-diphospho-sugar transferases"/>
    <property type="match status" value="1"/>
</dbReference>
<keyword evidence="6 14" id="KW-0808">Transferase</keyword>
<reference evidence="14 15" key="1">
    <citation type="journal article" date="2009" name="Stand. Genomic Sci.">
        <title>Complete genome sequence of Stackebrandtia nassauensis type strain (LLR-40K-21).</title>
        <authorList>
            <person name="Munk C."/>
            <person name="Lapidus A."/>
            <person name="Copeland A."/>
            <person name="Jando M."/>
            <person name="Mayilraj S."/>
            <person name="Glavina Del Rio T."/>
            <person name="Nolan M."/>
            <person name="Chen F."/>
            <person name="Lucas S."/>
            <person name="Tice H."/>
            <person name="Cheng J.F."/>
            <person name="Han C."/>
            <person name="Detter J.C."/>
            <person name="Bruce D."/>
            <person name="Goodwin L."/>
            <person name="Chain P."/>
            <person name="Pitluck S."/>
            <person name="Goker M."/>
            <person name="Ovchinikova G."/>
            <person name="Pati A."/>
            <person name="Ivanova N."/>
            <person name="Mavromatis K."/>
            <person name="Chen A."/>
            <person name="Palaniappan K."/>
            <person name="Land M."/>
            <person name="Hauser L."/>
            <person name="Chang Y.J."/>
            <person name="Jeffries C.D."/>
            <person name="Bristow J."/>
            <person name="Eisen J.A."/>
            <person name="Markowitz V."/>
            <person name="Hugenholtz P."/>
            <person name="Kyrpides N.C."/>
            <person name="Klenk H.P."/>
        </authorList>
    </citation>
    <scope>NUCLEOTIDE SEQUENCE [LARGE SCALE GENOMIC DNA]</scope>
    <source>
        <strain evidence="15">DSM 44728 / CIP 108903 / NRRL B-16338 / NBRC 102104 / LLR-40K-21</strain>
    </source>
</reference>
<dbReference type="Pfam" id="PF00535">
    <property type="entry name" value="Glycos_transf_2"/>
    <property type="match status" value="1"/>
</dbReference>
<sequence>MNAVNQPRPSALATLARSTAAPARTAPAVVDQSVIIPVYNESDRLAATLAEVRAHLNGAGGAWELIVVDDGSRDDSAAIAARFAAGEPRIRLLRTPRNRGKGHAVRHGVLASRGRRVLYCDADLATPIGELDRLHAKLDAGFAGAIGSRVGPHADIRQRQPLPRVLLGRLGNRLIRLAAVPGVGDTQCGFKLFDGDKARRAFTLTRVDGWAFDVEVLYLFARGDWPVAEVPVRWSHRAGSKVRMRDYPATLAELLRMRWRHRGAPPRVRQQ</sequence>
<dbReference type="STRING" id="446470.Snas_0076"/>
<accession>D3Q0D4</accession>
<evidence type="ECO:0000256" key="10">
    <source>
        <dbReference type="ARBA" id="ARBA00022989"/>
    </source>
</evidence>
<dbReference type="KEGG" id="sna:Snas_0076"/>
<comment type="similarity">
    <text evidence="3">Belongs to the glycosyltransferase 2 family.</text>
</comment>
<keyword evidence="7" id="KW-0812">Transmembrane</keyword>
<proteinExistence type="inferred from homology"/>
<evidence type="ECO:0000259" key="13">
    <source>
        <dbReference type="Pfam" id="PF00535"/>
    </source>
</evidence>
<name>D3Q0D4_STANL</name>
<evidence type="ECO:0000256" key="2">
    <source>
        <dbReference type="ARBA" id="ARBA00004922"/>
    </source>
</evidence>
<keyword evidence="5" id="KW-0328">Glycosyltransferase</keyword>
<keyword evidence="15" id="KW-1185">Reference proteome</keyword>
<dbReference type="OrthoDB" id="2369748at2"/>
<dbReference type="GO" id="GO:0006487">
    <property type="term" value="P:protein N-linked glycosylation"/>
    <property type="evidence" value="ECO:0007669"/>
    <property type="project" value="TreeGrafter"/>
</dbReference>
<keyword evidence="8" id="KW-0256">Endoplasmic reticulum</keyword>
<evidence type="ECO:0000256" key="4">
    <source>
        <dbReference type="ARBA" id="ARBA00012583"/>
    </source>
</evidence>
<dbReference type="Gene3D" id="3.90.550.10">
    <property type="entry name" value="Spore Coat Polysaccharide Biosynthesis Protein SpsA, Chain A"/>
    <property type="match status" value="1"/>
</dbReference>
<evidence type="ECO:0000313" key="14">
    <source>
        <dbReference type="EMBL" id="ADD39798.1"/>
    </source>
</evidence>
<dbReference type="InterPro" id="IPR029044">
    <property type="entry name" value="Nucleotide-diphossugar_trans"/>
</dbReference>
<dbReference type="EC" id="2.4.1.117" evidence="4"/>
<dbReference type="GO" id="GO:0004581">
    <property type="term" value="F:dolichyl-phosphate beta-glucosyltransferase activity"/>
    <property type="evidence" value="ECO:0007669"/>
    <property type="project" value="UniProtKB-EC"/>
</dbReference>
<dbReference type="eggNOG" id="COG0463">
    <property type="taxonomic scope" value="Bacteria"/>
</dbReference>
<dbReference type="EMBL" id="CP001778">
    <property type="protein sequence ID" value="ADD39798.1"/>
    <property type="molecule type" value="Genomic_DNA"/>
</dbReference>
<keyword evidence="11" id="KW-0472">Membrane</keyword>
<evidence type="ECO:0000256" key="1">
    <source>
        <dbReference type="ARBA" id="ARBA00004389"/>
    </source>
</evidence>
<dbReference type="PANTHER" id="PTHR10859">
    <property type="entry name" value="GLYCOSYL TRANSFERASE"/>
    <property type="match status" value="1"/>
</dbReference>
<dbReference type="CAZy" id="GT2">
    <property type="family name" value="Glycosyltransferase Family 2"/>
</dbReference>
<evidence type="ECO:0000313" key="15">
    <source>
        <dbReference type="Proteomes" id="UP000000844"/>
    </source>
</evidence>
<evidence type="ECO:0000256" key="9">
    <source>
        <dbReference type="ARBA" id="ARBA00022968"/>
    </source>
</evidence>
<evidence type="ECO:0000256" key="8">
    <source>
        <dbReference type="ARBA" id="ARBA00022824"/>
    </source>
</evidence>
<gene>
    <name evidence="14" type="ordered locus">Snas_0076</name>
</gene>
<evidence type="ECO:0000256" key="5">
    <source>
        <dbReference type="ARBA" id="ARBA00022676"/>
    </source>
</evidence>
<dbReference type="Proteomes" id="UP000000844">
    <property type="component" value="Chromosome"/>
</dbReference>
<comment type="pathway">
    <text evidence="2">Protein modification; protein glycosylation.</text>
</comment>
<organism evidence="14 15">
    <name type="scientific">Stackebrandtia nassauensis (strain DSM 44728 / CIP 108903 / NRRL B-16338 / NBRC 102104 / LLR-40K-21)</name>
    <dbReference type="NCBI Taxonomy" id="446470"/>
    <lineage>
        <taxon>Bacteria</taxon>
        <taxon>Bacillati</taxon>
        <taxon>Actinomycetota</taxon>
        <taxon>Actinomycetes</taxon>
        <taxon>Glycomycetales</taxon>
        <taxon>Glycomycetaceae</taxon>
        <taxon>Stackebrandtia</taxon>
    </lineage>
</organism>
<evidence type="ECO:0000256" key="7">
    <source>
        <dbReference type="ARBA" id="ARBA00022692"/>
    </source>
</evidence>
<protein>
    <recommendedName>
        <fullName evidence="4">dolichyl-phosphate beta-glucosyltransferase</fullName>
        <ecNumber evidence="4">2.4.1.117</ecNumber>
    </recommendedName>
</protein>
<keyword evidence="9" id="KW-0735">Signal-anchor</keyword>
<dbReference type="RefSeq" id="WP_013015369.1">
    <property type="nucleotide sequence ID" value="NC_013947.1"/>
</dbReference>
<dbReference type="InterPro" id="IPR035518">
    <property type="entry name" value="DPG_synthase"/>
</dbReference>
<dbReference type="HOGENOM" id="CLU_033536_9_0_11"/>
<comment type="subcellular location">
    <subcellularLocation>
        <location evidence="1">Endoplasmic reticulum membrane</location>
        <topology evidence="1">Single-pass membrane protein</topology>
    </subcellularLocation>
</comment>
<evidence type="ECO:0000256" key="3">
    <source>
        <dbReference type="ARBA" id="ARBA00006739"/>
    </source>
</evidence>
<evidence type="ECO:0000256" key="12">
    <source>
        <dbReference type="ARBA" id="ARBA00045097"/>
    </source>
</evidence>
<evidence type="ECO:0000256" key="11">
    <source>
        <dbReference type="ARBA" id="ARBA00023136"/>
    </source>
</evidence>
<keyword evidence="10" id="KW-1133">Transmembrane helix</keyword>
<dbReference type="AlphaFoldDB" id="D3Q0D4"/>
<dbReference type="InterPro" id="IPR001173">
    <property type="entry name" value="Glyco_trans_2-like"/>
</dbReference>